<keyword evidence="3" id="KW-1185">Reference proteome</keyword>
<dbReference type="Proteomes" id="UP000219042">
    <property type="component" value="Unassembled WGS sequence"/>
</dbReference>
<evidence type="ECO:0000313" key="2">
    <source>
        <dbReference type="EMBL" id="SNX44407.1"/>
    </source>
</evidence>
<keyword evidence="2" id="KW-0808">Transferase</keyword>
<dbReference type="RefSeq" id="WP_097078662.1">
    <property type="nucleotide sequence ID" value="NZ_BAABHT010000001.1"/>
</dbReference>
<dbReference type="GO" id="GO:0016740">
    <property type="term" value="F:transferase activity"/>
    <property type="evidence" value="ECO:0007669"/>
    <property type="project" value="UniProtKB-KW"/>
</dbReference>
<dbReference type="Pfam" id="PF04230">
    <property type="entry name" value="PS_pyruv_trans"/>
    <property type="match status" value="1"/>
</dbReference>
<sequence length="265" mass="30638">MVFNLMQSAFNKRIFGWKRGDNQPNVGDELAIKIVKEILAFRDINENFFRNRKGKLLSIGSVMHFAKNGDVIWGTGVNGKVNENLHTFSRLDVRAVRGPRTAKFLKERGITVKEVYGDPALLTPLFFPKEAFVENEPERDFIIIPHMSEMAEFSKSYSEEVLCSPLQLSYPFLKKLLSAKQVYSSSLHGIILAEAYGIPVVWLQSANGEDDFKYHDYYEGTGRFSYEETFVFEKFKCIRYSEIKDLYSIQKDLLTVFPYDFWDNA</sequence>
<dbReference type="InterPro" id="IPR007345">
    <property type="entry name" value="Polysacch_pyruvyl_Trfase"/>
</dbReference>
<protein>
    <submittedName>
        <fullName evidence="2">Pyruvyltransferase</fullName>
    </submittedName>
</protein>
<accession>A0A240E6N0</accession>
<reference evidence="3" key="1">
    <citation type="submission" date="2016-09" db="EMBL/GenBank/DDBJ databases">
        <authorList>
            <person name="Varghese N."/>
            <person name="Submissions S."/>
        </authorList>
    </citation>
    <scope>NUCLEOTIDE SEQUENCE [LARGE SCALE GENOMIC DNA]</scope>
    <source>
        <strain evidence="3">ANC 4466</strain>
    </source>
</reference>
<organism evidence="2 3">
    <name type="scientific">Acinetobacter puyangensis</name>
    <dbReference type="NCBI Taxonomy" id="1096779"/>
    <lineage>
        <taxon>Bacteria</taxon>
        <taxon>Pseudomonadati</taxon>
        <taxon>Pseudomonadota</taxon>
        <taxon>Gammaproteobacteria</taxon>
        <taxon>Moraxellales</taxon>
        <taxon>Moraxellaceae</taxon>
        <taxon>Acinetobacter</taxon>
    </lineage>
</organism>
<dbReference type="OrthoDB" id="9803627at2"/>
<dbReference type="EMBL" id="OANT01000003">
    <property type="protein sequence ID" value="SNX44407.1"/>
    <property type="molecule type" value="Genomic_DNA"/>
</dbReference>
<feature type="domain" description="Polysaccharide pyruvyl transferase" evidence="1">
    <location>
        <begin position="64"/>
        <end position="203"/>
    </location>
</feature>
<name>A0A240E6N0_9GAMM</name>
<dbReference type="AlphaFoldDB" id="A0A240E6N0"/>
<proteinExistence type="predicted"/>
<evidence type="ECO:0000313" key="3">
    <source>
        <dbReference type="Proteomes" id="UP000219042"/>
    </source>
</evidence>
<gene>
    <name evidence="2" type="ORF">SAMN05421731_103145</name>
</gene>
<evidence type="ECO:0000259" key="1">
    <source>
        <dbReference type="Pfam" id="PF04230"/>
    </source>
</evidence>